<accession>A0A7K3LLM3</accession>
<dbReference type="RefSeq" id="WP_059037239.1">
    <property type="nucleotide sequence ID" value="NZ_JAADZU010000010.1"/>
</dbReference>
<dbReference type="SUPFAM" id="SSF103473">
    <property type="entry name" value="MFS general substrate transporter"/>
    <property type="match status" value="1"/>
</dbReference>
<keyword evidence="1" id="KW-0812">Transmembrane</keyword>
<feature type="transmembrane region" description="Helical" evidence="1">
    <location>
        <begin position="42"/>
        <end position="63"/>
    </location>
</feature>
<dbReference type="Proteomes" id="UP000466307">
    <property type="component" value="Unassembled WGS sequence"/>
</dbReference>
<dbReference type="InterPro" id="IPR036259">
    <property type="entry name" value="MFS_trans_sf"/>
</dbReference>
<sequence length="83" mass="9592">MTSHDFQRTAQGFSRMMVTVGAIILMVCVGFLTYTWWRDGRWLWVALGIALIVVNIAMLVMTYRKAKLTPPRPLDDDEDDDDR</sequence>
<organism evidence="2 3">
    <name type="scientific">Gordonia desulfuricans</name>
    <dbReference type="NCBI Taxonomy" id="89051"/>
    <lineage>
        <taxon>Bacteria</taxon>
        <taxon>Bacillati</taxon>
        <taxon>Actinomycetota</taxon>
        <taxon>Actinomycetes</taxon>
        <taxon>Mycobacteriales</taxon>
        <taxon>Gordoniaceae</taxon>
        <taxon>Gordonia</taxon>
    </lineage>
</organism>
<name>A0A7K3LLM3_9ACTN</name>
<keyword evidence="1" id="KW-0472">Membrane</keyword>
<keyword evidence="1" id="KW-1133">Transmembrane helix</keyword>
<evidence type="ECO:0000313" key="2">
    <source>
        <dbReference type="EMBL" id="NDK88951.1"/>
    </source>
</evidence>
<gene>
    <name evidence="2" type="ORF">GYA93_05065</name>
</gene>
<reference evidence="2 3" key="1">
    <citation type="submission" date="2020-01" db="EMBL/GenBank/DDBJ databases">
        <title>Investigation of new actinobacteria for the biodesulphurisation of diesel fuel.</title>
        <authorList>
            <person name="Athi Narayanan S.M."/>
        </authorList>
    </citation>
    <scope>NUCLEOTIDE SEQUENCE [LARGE SCALE GENOMIC DNA]</scope>
    <source>
        <strain evidence="2 3">213E</strain>
    </source>
</reference>
<feature type="transmembrane region" description="Helical" evidence="1">
    <location>
        <begin position="12"/>
        <end position="36"/>
    </location>
</feature>
<dbReference type="AlphaFoldDB" id="A0A7K3LLM3"/>
<evidence type="ECO:0000256" key="1">
    <source>
        <dbReference type="SAM" id="Phobius"/>
    </source>
</evidence>
<keyword evidence="3" id="KW-1185">Reference proteome</keyword>
<comment type="caution">
    <text evidence="2">The sequence shown here is derived from an EMBL/GenBank/DDBJ whole genome shotgun (WGS) entry which is preliminary data.</text>
</comment>
<proteinExistence type="predicted"/>
<protein>
    <submittedName>
        <fullName evidence="2">Uncharacterized protein</fullName>
    </submittedName>
</protein>
<dbReference type="EMBL" id="JAADZU010000010">
    <property type="protein sequence ID" value="NDK88951.1"/>
    <property type="molecule type" value="Genomic_DNA"/>
</dbReference>
<evidence type="ECO:0000313" key="3">
    <source>
        <dbReference type="Proteomes" id="UP000466307"/>
    </source>
</evidence>